<proteinExistence type="predicted"/>
<dbReference type="Proteomes" id="UP000694853">
    <property type="component" value="Unplaced"/>
</dbReference>
<dbReference type="Gene3D" id="1.10.340.70">
    <property type="match status" value="1"/>
</dbReference>
<keyword evidence="6" id="KW-0175">Coiled coil</keyword>
<evidence type="ECO:0000259" key="8">
    <source>
        <dbReference type="Pfam" id="PF17921"/>
    </source>
</evidence>
<dbReference type="InterPro" id="IPR036397">
    <property type="entry name" value="RNaseH_sf"/>
</dbReference>
<evidence type="ECO:0000313" key="9">
    <source>
        <dbReference type="Proteomes" id="UP000694853"/>
    </source>
</evidence>
<dbReference type="FunFam" id="3.30.70.270:FF:000020">
    <property type="entry name" value="Transposon Tf2-6 polyprotein-like Protein"/>
    <property type="match status" value="1"/>
</dbReference>
<dbReference type="GO" id="GO:0003676">
    <property type="term" value="F:nucleic acid binding"/>
    <property type="evidence" value="ECO:0007669"/>
    <property type="project" value="InterPro"/>
</dbReference>
<keyword evidence="1" id="KW-0808">Transferase</keyword>
<dbReference type="PANTHER" id="PTHR37984">
    <property type="entry name" value="PROTEIN CBG26694"/>
    <property type="match status" value="1"/>
</dbReference>
<sequence length="799" mass="92099">MLLWKQNEHRSAFIRRTETENMISSFCHSMPKPNLLIVPILEQLGFAGVAKLRHLKGFDDDEEATYLKLFPFSLIRKAKEWLKSHPNQSLTNWSDVERKFLTRFFPPYKFEDVDQLNTFCNGLRPDTKMILDAAADGTMMVVDAEQATRIINALSSTDRKAQHNRRIYERVAHKEKKILGGDSGARDRKSFVGSRSKYQLDAIIHVEKDWRGMTLQLADRSMKFPYGVVKDVLVKVDKFGFLVDFIIMDTKKDVEVSLILGRPFMKTTKVIIDVDDAKLKTQLHKSSQLEKALIEAYQDLNKEEEKEIEDCLKNLESSKELPLHEAHHENFPQEEKIEEQKLGLKMLSLHLKYVFLENGWKKPIVSSSALSKGDEEKLILVLKANEGAIRWTLSDLKGISPSYCKHKIHMKVDFKPVAQPQRHLNPTMKEVVKKEMMKLVDAGMIYPISDSVWATRKDHFPLPFMNQMLERLARQALYCFWMDTPDLVEKCIEVFIDDFSVFGSSFEDCLTNPDTISSKGIEVDKEKVEVIKKLPPPINVKGIRSFLRHVGFYRRFIKDFSKIAKPLSNLINKDTPCNFDVECLYAFELLKQKLISSPVIVAPDWNLDFELKCDASDYAVGPEFDLVMKDKKGSEKFVADHLSRLVNQEVTNKEIEVIEEFLKEKLLLDDPHLFKLGADGLLRRCVALDEIQSILCHCHSPPYDGHFNGERIAAKVLKFGFYWPTLFKYAQNYVQQCTICQKSGRISRRHEMPLSSILKVEVFDCWGIDFVGPLPASYSNEYILVAVDYISKWVEAIAF</sequence>
<reference evidence="9" key="1">
    <citation type="journal article" date="2019" name="Toxins">
        <title>Detection of Abrin-Like and Prepropulchellin-Like Toxin Genes and Transcripts Using Whole Genome Sequencing and Full-Length Transcript Sequencing of Abrus precatorius.</title>
        <authorList>
            <person name="Hovde B.T."/>
            <person name="Daligault H.E."/>
            <person name="Hanschen E.R."/>
            <person name="Kunde Y.A."/>
            <person name="Johnson M.B."/>
            <person name="Starkenburg S.R."/>
            <person name="Johnson S.L."/>
        </authorList>
    </citation>
    <scope>NUCLEOTIDE SEQUENCE [LARGE SCALE GENOMIC DNA]</scope>
</reference>
<evidence type="ECO:0000256" key="4">
    <source>
        <dbReference type="ARBA" id="ARBA00022759"/>
    </source>
</evidence>
<dbReference type="InterPro" id="IPR043502">
    <property type="entry name" value="DNA/RNA_pol_sf"/>
</dbReference>
<dbReference type="Gene3D" id="3.10.10.10">
    <property type="entry name" value="HIV Type 1 Reverse Transcriptase, subunit A, domain 1"/>
    <property type="match status" value="1"/>
</dbReference>
<dbReference type="OrthoDB" id="10055717at2759"/>
<dbReference type="GO" id="GO:0016779">
    <property type="term" value="F:nucleotidyltransferase activity"/>
    <property type="evidence" value="ECO:0007669"/>
    <property type="project" value="UniProtKB-KW"/>
</dbReference>
<keyword evidence="9" id="KW-1185">Reference proteome</keyword>
<evidence type="ECO:0000256" key="2">
    <source>
        <dbReference type="ARBA" id="ARBA00022695"/>
    </source>
</evidence>
<keyword evidence="3" id="KW-0540">Nuclease</keyword>
<keyword evidence="5" id="KW-0511">Multifunctional enzyme</keyword>
<evidence type="ECO:0000259" key="7">
    <source>
        <dbReference type="Pfam" id="PF17919"/>
    </source>
</evidence>
<dbReference type="InterPro" id="IPR041577">
    <property type="entry name" value="RT_RNaseH_2"/>
</dbReference>
<evidence type="ECO:0000256" key="5">
    <source>
        <dbReference type="ARBA" id="ARBA00023268"/>
    </source>
</evidence>
<dbReference type="InterPro" id="IPR012337">
    <property type="entry name" value="RNaseH-like_sf"/>
</dbReference>
<dbReference type="RefSeq" id="XP_027337231.1">
    <property type="nucleotide sequence ID" value="XM_027481430.1"/>
</dbReference>
<dbReference type="Gene3D" id="3.30.420.10">
    <property type="entry name" value="Ribonuclease H-like superfamily/Ribonuclease H"/>
    <property type="match status" value="1"/>
</dbReference>
<dbReference type="GeneID" id="113850913"/>
<gene>
    <name evidence="10" type="primary">LOC113850913</name>
</gene>
<dbReference type="InterPro" id="IPR041588">
    <property type="entry name" value="Integrase_H2C2"/>
</dbReference>
<dbReference type="KEGG" id="aprc:113850913"/>
<keyword evidence="4" id="KW-0255">Endonuclease</keyword>
<dbReference type="Pfam" id="PF17919">
    <property type="entry name" value="RT_RNaseH_2"/>
    <property type="match status" value="1"/>
</dbReference>
<feature type="coiled-coil region" evidence="6">
    <location>
        <begin position="286"/>
        <end position="321"/>
    </location>
</feature>
<protein>
    <submittedName>
        <fullName evidence="10">Uncharacterized protein LOC113850913</fullName>
    </submittedName>
</protein>
<dbReference type="InterPro" id="IPR050951">
    <property type="entry name" value="Retrovirus_Pol_polyprotein"/>
</dbReference>
<evidence type="ECO:0000256" key="6">
    <source>
        <dbReference type="SAM" id="Coils"/>
    </source>
</evidence>
<organism evidence="9 10">
    <name type="scientific">Abrus precatorius</name>
    <name type="common">Indian licorice</name>
    <name type="synonym">Glycine abrus</name>
    <dbReference type="NCBI Taxonomy" id="3816"/>
    <lineage>
        <taxon>Eukaryota</taxon>
        <taxon>Viridiplantae</taxon>
        <taxon>Streptophyta</taxon>
        <taxon>Embryophyta</taxon>
        <taxon>Tracheophyta</taxon>
        <taxon>Spermatophyta</taxon>
        <taxon>Magnoliopsida</taxon>
        <taxon>eudicotyledons</taxon>
        <taxon>Gunneridae</taxon>
        <taxon>Pentapetalae</taxon>
        <taxon>rosids</taxon>
        <taxon>fabids</taxon>
        <taxon>Fabales</taxon>
        <taxon>Fabaceae</taxon>
        <taxon>Papilionoideae</taxon>
        <taxon>50 kb inversion clade</taxon>
        <taxon>NPAAA clade</taxon>
        <taxon>indigoferoid/millettioid clade</taxon>
        <taxon>Abreae</taxon>
        <taxon>Abrus</taxon>
    </lineage>
</organism>
<dbReference type="InterPro" id="IPR021109">
    <property type="entry name" value="Peptidase_aspartic_dom_sf"/>
</dbReference>
<dbReference type="SUPFAM" id="SSF53098">
    <property type="entry name" value="Ribonuclease H-like"/>
    <property type="match status" value="1"/>
</dbReference>
<dbReference type="SUPFAM" id="SSF56672">
    <property type="entry name" value="DNA/RNA polymerases"/>
    <property type="match status" value="1"/>
</dbReference>
<dbReference type="GO" id="GO:0004519">
    <property type="term" value="F:endonuclease activity"/>
    <property type="evidence" value="ECO:0007669"/>
    <property type="project" value="UniProtKB-KW"/>
</dbReference>
<dbReference type="InterPro" id="IPR043128">
    <property type="entry name" value="Rev_trsase/Diguanyl_cyclase"/>
</dbReference>
<feature type="domain" description="Reverse transcriptase/retrotransposon-derived protein RNase H-like" evidence="7">
    <location>
        <begin position="582"/>
        <end position="646"/>
    </location>
</feature>
<dbReference type="AlphaFoldDB" id="A0A8B8K0Q9"/>
<evidence type="ECO:0000256" key="3">
    <source>
        <dbReference type="ARBA" id="ARBA00022722"/>
    </source>
</evidence>
<keyword evidence="2" id="KW-0548">Nucleotidyltransferase</keyword>
<evidence type="ECO:0000313" key="10">
    <source>
        <dbReference type="RefSeq" id="XP_027337231.1"/>
    </source>
</evidence>
<accession>A0A8B8K0Q9</accession>
<dbReference type="Gene3D" id="2.40.70.10">
    <property type="entry name" value="Acid Proteases"/>
    <property type="match status" value="1"/>
</dbReference>
<dbReference type="Pfam" id="PF17921">
    <property type="entry name" value="Integrase_H2C2"/>
    <property type="match status" value="1"/>
</dbReference>
<feature type="domain" description="Integrase zinc-binding" evidence="8">
    <location>
        <begin position="690"/>
        <end position="743"/>
    </location>
</feature>
<reference evidence="10" key="2">
    <citation type="submission" date="2025-08" db="UniProtKB">
        <authorList>
            <consortium name="RefSeq"/>
        </authorList>
    </citation>
    <scope>IDENTIFICATION</scope>
    <source>
        <tissue evidence="10">Young leaves</tissue>
    </source>
</reference>
<dbReference type="Gene3D" id="3.30.70.270">
    <property type="match status" value="1"/>
</dbReference>
<evidence type="ECO:0000256" key="1">
    <source>
        <dbReference type="ARBA" id="ARBA00022679"/>
    </source>
</evidence>
<dbReference type="PANTHER" id="PTHR37984:SF5">
    <property type="entry name" value="PROTEIN NYNRIN-LIKE"/>
    <property type="match status" value="1"/>
</dbReference>
<name>A0A8B8K0Q9_ABRPR</name>
<keyword evidence="4" id="KW-0378">Hydrolase</keyword>